<evidence type="ECO:0000313" key="1">
    <source>
        <dbReference type="EMBL" id="SDF29390.1"/>
    </source>
</evidence>
<proteinExistence type="predicted"/>
<organism evidence="1 2">
    <name type="scientific">Ulvibacter litoralis</name>
    <dbReference type="NCBI Taxonomy" id="227084"/>
    <lineage>
        <taxon>Bacteria</taxon>
        <taxon>Pseudomonadati</taxon>
        <taxon>Bacteroidota</taxon>
        <taxon>Flavobacteriia</taxon>
        <taxon>Flavobacteriales</taxon>
        <taxon>Flavobacteriaceae</taxon>
        <taxon>Ulvibacter</taxon>
    </lineage>
</organism>
<evidence type="ECO:0000313" key="2">
    <source>
        <dbReference type="Proteomes" id="UP000199321"/>
    </source>
</evidence>
<reference evidence="1 2" key="1">
    <citation type="submission" date="2016-10" db="EMBL/GenBank/DDBJ databases">
        <authorList>
            <person name="de Groot N.N."/>
        </authorList>
    </citation>
    <scope>NUCLEOTIDE SEQUENCE [LARGE SCALE GENOMIC DNA]</scope>
    <source>
        <strain evidence="1 2">DSM 16195</strain>
    </source>
</reference>
<name>A0A1G7JWS2_9FLAO</name>
<evidence type="ECO:0008006" key="3">
    <source>
        <dbReference type="Google" id="ProtNLM"/>
    </source>
</evidence>
<accession>A0A1G7JWS2</accession>
<keyword evidence="2" id="KW-1185">Reference proteome</keyword>
<gene>
    <name evidence="1" type="ORF">SAMN05421855_1341</name>
</gene>
<protein>
    <recommendedName>
        <fullName evidence="3">DUF3805 domain-containing protein</fullName>
    </recommendedName>
</protein>
<sequence>MIKYIPSTARYHIFHPKDYIINEDKDGIVTITSPNGETNMTLSGYEANGEVDSKVLTEFMAEVTKGYELQTEPELKEFGNGLKISGKYKKDGNDWLWKIFSENKAIVIVSINGDGILSDEEIKLIEFMLDNFELYSE</sequence>
<dbReference type="Proteomes" id="UP000199321">
    <property type="component" value="Unassembled WGS sequence"/>
</dbReference>
<dbReference type="EMBL" id="FNBA01000034">
    <property type="protein sequence ID" value="SDF29390.1"/>
    <property type="molecule type" value="Genomic_DNA"/>
</dbReference>
<dbReference type="AlphaFoldDB" id="A0A1G7JWS2"/>